<gene>
    <name evidence="5" type="ORF">ACMD2_04781</name>
</gene>
<dbReference type="Pfam" id="PF26557">
    <property type="entry name" value="Cullin_AB"/>
    <property type="match status" value="1"/>
</dbReference>
<evidence type="ECO:0000259" key="4">
    <source>
        <dbReference type="PROSITE" id="PS50069"/>
    </source>
</evidence>
<dbReference type="Gene3D" id="3.30.230.130">
    <property type="entry name" value="Cullin, Chain C, Domain 2"/>
    <property type="match status" value="1"/>
</dbReference>
<comment type="similarity">
    <text evidence="1 2 3">Belongs to the cullin family.</text>
</comment>
<dbReference type="AlphaFoldDB" id="A0A199W3V7"/>
<dbReference type="FunFam" id="3.30.230.130:FF:000005">
    <property type="entry name" value="Cullin-1 like"/>
    <property type="match status" value="1"/>
</dbReference>
<dbReference type="PANTHER" id="PTHR11932">
    <property type="entry name" value="CULLIN"/>
    <property type="match status" value="1"/>
</dbReference>
<dbReference type="FunFam" id="1.10.10.10:FF:000503">
    <property type="entry name" value="Cullin-1"/>
    <property type="match status" value="1"/>
</dbReference>
<dbReference type="InterPro" id="IPR059120">
    <property type="entry name" value="Cullin-like_AB"/>
</dbReference>
<reference evidence="5 6" key="1">
    <citation type="journal article" date="2016" name="DNA Res.">
        <title>The draft genome of MD-2 pineapple using hybrid error correction of long reads.</title>
        <authorList>
            <person name="Redwan R.M."/>
            <person name="Saidin A."/>
            <person name="Kumar S.V."/>
        </authorList>
    </citation>
    <scope>NUCLEOTIDE SEQUENCE [LARGE SCALE GENOMIC DNA]</scope>
    <source>
        <strain evidence="6">cv. MD2</strain>
        <tissue evidence="5">Leaf</tissue>
    </source>
</reference>
<dbReference type="InterPro" id="IPR019559">
    <property type="entry name" value="Cullin_neddylation_domain"/>
</dbReference>
<dbReference type="Pfam" id="PF00888">
    <property type="entry name" value="Cullin"/>
    <property type="match status" value="2"/>
</dbReference>
<dbReference type="Pfam" id="PF10557">
    <property type="entry name" value="Cullin_Nedd8"/>
    <property type="match status" value="1"/>
</dbReference>
<dbReference type="PROSITE" id="PS50069">
    <property type="entry name" value="CULLIN_2"/>
    <property type="match status" value="1"/>
</dbReference>
<dbReference type="Proteomes" id="UP000092600">
    <property type="component" value="Unassembled WGS sequence"/>
</dbReference>
<name>A0A199W3V7_ANACO</name>
<dbReference type="STRING" id="4615.A0A199W3V7"/>
<dbReference type="SMART" id="SM00884">
    <property type="entry name" value="Cullin_Nedd8"/>
    <property type="match status" value="1"/>
</dbReference>
<dbReference type="Gene3D" id="1.20.1310.10">
    <property type="entry name" value="Cullin Repeats"/>
    <property type="match status" value="6"/>
</dbReference>
<evidence type="ECO:0000256" key="3">
    <source>
        <dbReference type="RuleBase" id="RU003829"/>
    </source>
</evidence>
<dbReference type="SMART" id="SM00182">
    <property type="entry name" value="CULLIN"/>
    <property type="match status" value="1"/>
</dbReference>
<dbReference type="InterPro" id="IPR045093">
    <property type="entry name" value="Cullin"/>
</dbReference>
<evidence type="ECO:0000313" key="6">
    <source>
        <dbReference type="Proteomes" id="UP000092600"/>
    </source>
</evidence>
<dbReference type="GO" id="GO:0031625">
    <property type="term" value="F:ubiquitin protein ligase binding"/>
    <property type="evidence" value="ECO:0007669"/>
    <property type="project" value="InterPro"/>
</dbReference>
<comment type="caution">
    <text evidence="5">The sequence shown here is derived from an EMBL/GenBank/DDBJ whole genome shotgun (WGS) entry which is preliminary data.</text>
</comment>
<dbReference type="InterPro" id="IPR016158">
    <property type="entry name" value="Cullin_homology"/>
</dbReference>
<dbReference type="GO" id="GO:0006511">
    <property type="term" value="P:ubiquitin-dependent protein catabolic process"/>
    <property type="evidence" value="ECO:0007669"/>
    <property type="project" value="InterPro"/>
</dbReference>
<sequence length="902" mass="104006">MSMDDERKTIRLEQGWELIQKGITKLKNSLEGLSEEKFRTKDYMMLYTTIYDMCTQKPPHRYSQQLYNKYRESVEEYITSTVLPSLREKDGEFMLRELVNRWSNHKEMVRLLSLCFRHLDDNFVTQKSLPPISEVGLTCFRNLVYQEIYFKARDAVISLINQEREGEQIDRALLKNVLDIFVEIGLGKMDYYDFEAYMLKRTAAYYSRKAKSWISEDSCTGYMLKAEECLKQEKDRVSHYLHSSSEPKLLEKVQNELVSVYARKVLEKDHSGCRPLLRDDKVDDLSWMYGLFCKINFQDDKMSRLLSEINHGLDPIAEIFKQAAEIFKQRVTAEGTALVKQAEDVANNKKAEKKDLVGSQEQVFVRKIIELHDKYLAYVNDCFQNHSLFHKAVKEAFEVFCNKGVAGSASAELLATFCDNILKKGGSEKLSDEAIEETLEKHSGCHALLQDDKVDDLSRMYRLFSKINRGLDPIAQIVKQVAQIFKQHVTAEGTALVKQAEDAANNKKAEKKDLVGLQEQVFVRKIIELHDKYLAYVNNCFQNHSLFHKALKEAFEVFCNKGVAGSASAELLATFCDNILKKGGSEKLSDEAIEETLEKVVKLLSYISDKDLFAEFYSILTKLKQQCGGQFTSKMEGMVTDLTLARENQSSFEEYLNSNPLASPGIDLTVTVLTTGFWPSYKSFDLNLPAEMVKCVEVFKEFYQTKTKHRKLTWIYSLGTCNINGKFEPKTIELIVTTYQAAALLLFNASDRLSYSEIMSQLNLSDDDIISLLHSLSCANYKILNKEPNTKNISPTDYFEFNSKFTDKMRRIKIPLPPVDEKKKVIEDVDKDRRYAIDASIVRIMKSRKVLGHQQLVMECVEQLSRMFKPDFKAIKKRIEDLISRDYLERDKDNPNTFRYLA</sequence>
<dbReference type="InterPro" id="IPR036317">
    <property type="entry name" value="Cullin_homology_sf"/>
</dbReference>
<dbReference type="FunFam" id="1.20.1310.10:FF:000025">
    <property type="entry name" value="Cullin-1, putative"/>
    <property type="match status" value="1"/>
</dbReference>
<dbReference type="InterPro" id="IPR001373">
    <property type="entry name" value="Cullin_N"/>
</dbReference>
<evidence type="ECO:0000256" key="1">
    <source>
        <dbReference type="ARBA" id="ARBA00006019"/>
    </source>
</evidence>
<dbReference type="FunFam" id="1.20.1310.10:FF:000021">
    <property type="entry name" value="Cullin-1, putative"/>
    <property type="match status" value="1"/>
</dbReference>
<evidence type="ECO:0000256" key="2">
    <source>
        <dbReference type="PROSITE-ProRule" id="PRU00330"/>
    </source>
</evidence>
<dbReference type="SUPFAM" id="SSF75632">
    <property type="entry name" value="Cullin homology domain"/>
    <property type="match status" value="1"/>
</dbReference>
<dbReference type="InterPro" id="IPR016159">
    <property type="entry name" value="Cullin_repeat-like_dom_sf"/>
</dbReference>
<dbReference type="Gene3D" id="1.10.10.10">
    <property type="entry name" value="Winged helix-like DNA-binding domain superfamily/Winged helix DNA-binding domain"/>
    <property type="match status" value="1"/>
</dbReference>
<feature type="domain" description="Cullin family profile" evidence="4">
    <location>
        <begin position="567"/>
        <end position="777"/>
    </location>
</feature>
<organism evidence="5 6">
    <name type="scientific">Ananas comosus</name>
    <name type="common">Pineapple</name>
    <name type="synonym">Ananas ananas</name>
    <dbReference type="NCBI Taxonomy" id="4615"/>
    <lineage>
        <taxon>Eukaryota</taxon>
        <taxon>Viridiplantae</taxon>
        <taxon>Streptophyta</taxon>
        <taxon>Embryophyta</taxon>
        <taxon>Tracheophyta</taxon>
        <taxon>Spermatophyta</taxon>
        <taxon>Magnoliopsida</taxon>
        <taxon>Liliopsida</taxon>
        <taxon>Poales</taxon>
        <taxon>Bromeliaceae</taxon>
        <taxon>Bromelioideae</taxon>
        <taxon>Ananas</taxon>
    </lineage>
</organism>
<dbReference type="InterPro" id="IPR036388">
    <property type="entry name" value="WH-like_DNA-bd_sf"/>
</dbReference>
<proteinExistence type="inferred from homology"/>
<protein>
    <submittedName>
        <fullName evidence="5">Cullin-1</fullName>
    </submittedName>
</protein>
<dbReference type="EMBL" id="LSRQ01000332">
    <property type="protein sequence ID" value="OAY83595.1"/>
    <property type="molecule type" value="Genomic_DNA"/>
</dbReference>
<dbReference type="SUPFAM" id="SSF74788">
    <property type="entry name" value="Cullin repeat-like"/>
    <property type="match status" value="2"/>
</dbReference>
<evidence type="ECO:0000313" key="5">
    <source>
        <dbReference type="EMBL" id="OAY83595.1"/>
    </source>
</evidence>
<dbReference type="FunFam" id="1.20.1310.10:FF:000020">
    <property type="entry name" value="Cullin-1, putative"/>
    <property type="match status" value="2"/>
</dbReference>
<dbReference type="InterPro" id="IPR036390">
    <property type="entry name" value="WH_DNA-bd_sf"/>
</dbReference>
<accession>A0A199W3V7</accession>
<dbReference type="SUPFAM" id="SSF46785">
    <property type="entry name" value="Winged helix' DNA-binding domain"/>
    <property type="match status" value="1"/>
</dbReference>